<feature type="compositionally biased region" description="Basic and acidic residues" evidence="1">
    <location>
        <begin position="315"/>
        <end position="327"/>
    </location>
</feature>
<feature type="compositionally biased region" description="Low complexity" evidence="1">
    <location>
        <begin position="243"/>
        <end position="281"/>
    </location>
</feature>
<organism evidence="2 3">
    <name type="scientific">Toxoplasma gondii FOU</name>
    <dbReference type="NCBI Taxonomy" id="943167"/>
    <lineage>
        <taxon>Eukaryota</taxon>
        <taxon>Sar</taxon>
        <taxon>Alveolata</taxon>
        <taxon>Apicomplexa</taxon>
        <taxon>Conoidasida</taxon>
        <taxon>Coccidia</taxon>
        <taxon>Eucoccidiorida</taxon>
        <taxon>Eimeriorina</taxon>
        <taxon>Sarcocystidae</taxon>
        <taxon>Toxoplasma</taxon>
    </lineage>
</organism>
<dbReference type="Proteomes" id="UP000028838">
    <property type="component" value="Unassembled WGS sequence"/>
</dbReference>
<feature type="compositionally biased region" description="Basic and acidic residues" evidence="1">
    <location>
        <begin position="554"/>
        <end position="569"/>
    </location>
</feature>
<feature type="region of interest" description="Disordered" evidence="1">
    <location>
        <begin position="988"/>
        <end position="1019"/>
    </location>
</feature>
<accession>A0A086JQN9</accession>
<evidence type="ECO:0000313" key="3">
    <source>
        <dbReference type="Proteomes" id="UP000028838"/>
    </source>
</evidence>
<feature type="region of interest" description="Disordered" evidence="1">
    <location>
        <begin position="212"/>
        <end position="455"/>
    </location>
</feature>
<feature type="region of interest" description="Disordered" evidence="1">
    <location>
        <begin position="713"/>
        <end position="967"/>
    </location>
</feature>
<feature type="compositionally biased region" description="Basic and acidic residues" evidence="1">
    <location>
        <begin position="524"/>
        <end position="535"/>
    </location>
</feature>
<feature type="compositionally biased region" description="Basic and acidic residues" evidence="1">
    <location>
        <begin position="40"/>
        <end position="73"/>
    </location>
</feature>
<feature type="compositionally biased region" description="Basic and acidic residues" evidence="1">
    <location>
        <begin position="858"/>
        <end position="898"/>
    </location>
</feature>
<feature type="compositionally biased region" description="Basic and acidic residues" evidence="1">
    <location>
        <begin position="429"/>
        <end position="445"/>
    </location>
</feature>
<evidence type="ECO:0000313" key="2">
    <source>
        <dbReference type="EMBL" id="KFG34457.1"/>
    </source>
</evidence>
<feature type="compositionally biased region" description="Acidic residues" evidence="1">
    <location>
        <begin position="570"/>
        <end position="583"/>
    </location>
</feature>
<dbReference type="VEuPathDB" id="ToxoDB:TGFOU_321540"/>
<comment type="caution">
    <text evidence="2">The sequence shown here is derived from an EMBL/GenBank/DDBJ whole genome shotgun (WGS) entry which is preliminary data.</text>
</comment>
<sequence length="1058" mass="114641">MPDSDEGRRDAEEDGKRLAKASSDAQEQQHPASSSVGRPRSGEKSDATADREEKKDSLSSTRAEKAQQTRRDPSSPLPDHVLMPPPPRLPTPLLKKRKLATKQTSSRQTDSAETLADHKSLSPPARNPINRSPSSSSSLSSSSSSLCSSSSSLSSSSSCSPRLRLITEASSSSPERGASESVHASEKADTGQGATSAVEDLFSSFMSEIAELESQNADCTEDGRGVATEATSPSEGSGEPSVRSSSLSDAPAASPRSSCLSSSSSSSLSSSLSSSRSSSSPVCRQVVDSQTQRPSSLSVETGEGTSRVRASSRMEQPEERGGRDAGDRTLLPAEYDDDEEDAGASSAQSRTGRDTELLFSAEGETQERCSLDDEKGKTDPAKTGNQQPSAPVLRIISRTKRTVAEDAKPQAGPAGDAGDPSHSRVHALRGSDGREVRSGRSRVREQFVPTPTEKLKTPEEKVAEFLKQIAFIQRAVDEHEERERTRRRRLRWTYTAASAGSEEEFFSDEDAASAAESGDSLEEGEGRGRDAEGRSASHSVSTESECRARRGRGERRERERAAESRHGIEEGDDLLEEIVEAELEAERRRESRGETGTEHSKQSQAASTGDSFVSAGICKCLCTFCKYCKEKHPKTPKKKGSTHETKQIEALLWTVAAELSKLASPAEALWRRRTEAALETRRFDWQAGALDSAYFLGTLRTLREDLKARVEQEERREKLQSNSSELASAFPYSSAAATEKDEKSSSSSSSTKASSSSASSPLSKSQTSRAADSPPSSGPVSAFSCIRSVYDPKRTGFSPRLPSSLSSSSSSSLASSSSSSLSASRSVCASYKSDEEAPLPPSPPPPMPSSDEDESSEAESREQKDTEREKKGDKEGEKKGEERGEKEGEERAEKEGEKGVAGASDQRARAPHASGEPRGADAASVALKEDAKTQAPLLSEASGALRARDHAQTAAGEKKGRAHAVGVSLASTTNPVLRKKMKLVDKWRRTREREDEEEERLERERERRELEREQRERQKIEEWKERQIASGAATRNANLIEVTQDWRTMIDKNRQQQL</sequence>
<feature type="compositionally biased region" description="Low complexity" evidence="1">
    <location>
        <begin position="745"/>
        <end position="768"/>
    </location>
</feature>
<feature type="region of interest" description="Disordered" evidence="1">
    <location>
        <begin position="498"/>
        <end position="608"/>
    </location>
</feature>
<feature type="compositionally biased region" description="Basic and acidic residues" evidence="1">
    <location>
        <begin position="1"/>
        <end position="17"/>
    </location>
</feature>
<feature type="region of interest" description="Disordered" evidence="1">
    <location>
        <begin position="1"/>
        <end position="199"/>
    </location>
</feature>
<feature type="compositionally biased region" description="Pro residues" evidence="1">
    <location>
        <begin position="838"/>
        <end position="848"/>
    </location>
</feature>
<gene>
    <name evidence="2" type="ORF">TGFOU_321540</name>
</gene>
<feature type="compositionally biased region" description="Polar residues" evidence="1">
    <location>
        <begin position="23"/>
        <end position="36"/>
    </location>
</feature>
<feature type="compositionally biased region" description="Basic and acidic residues" evidence="1">
    <location>
        <begin position="1000"/>
        <end position="1019"/>
    </location>
</feature>
<dbReference type="OrthoDB" id="195748at2759"/>
<dbReference type="EMBL" id="AEYH02002811">
    <property type="protein sequence ID" value="KFG34457.1"/>
    <property type="molecule type" value="Genomic_DNA"/>
</dbReference>
<feature type="compositionally biased region" description="Basic and acidic residues" evidence="1">
    <location>
        <begin position="584"/>
        <end position="601"/>
    </location>
</feature>
<feature type="compositionally biased region" description="Basic and acidic residues" evidence="1">
    <location>
        <begin position="946"/>
        <end position="959"/>
    </location>
</feature>
<name>A0A086JQN9_TOXGO</name>
<feature type="compositionally biased region" description="Acidic residues" evidence="1">
    <location>
        <begin position="501"/>
        <end position="511"/>
    </location>
</feature>
<reference evidence="2 3" key="1">
    <citation type="submission" date="2014-07" db="EMBL/GenBank/DDBJ databases">
        <authorList>
            <person name="Sibley D."/>
            <person name="Venepally P."/>
            <person name="Karamycheva S."/>
            <person name="Hadjithomas M."/>
            <person name="Khan A."/>
            <person name="Brunk B."/>
            <person name="Roos D."/>
            <person name="Caler E."/>
            <person name="Lorenzi H."/>
        </authorList>
    </citation>
    <scope>NUCLEOTIDE SEQUENCE [LARGE SCALE GENOMIC DNA]</scope>
    <source>
        <strain evidence="2 3">FOU</strain>
    </source>
</reference>
<feature type="compositionally biased region" description="Low complexity" evidence="1">
    <location>
        <begin position="798"/>
        <end position="826"/>
    </location>
</feature>
<feature type="compositionally biased region" description="Basic and acidic residues" evidence="1">
    <location>
        <begin position="365"/>
        <end position="380"/>
    </location>
</feature>
<feature type="compositionally biased region" description="Low complexity" evidence="1">
    <location>
        <begin position="132"/>
        <end position="181"/>
    </location>
</feature>
<feature type="compositionally biased region" description="Polar residues" evidence="1">
    <location>
        <begin position="287"/>
        <end position="299"/>
    </location>
</feature>
<feature type="compositionally biased region" description="Polar residues" evidence="1">
    <location>
        <begin position="101"/>
        <end position="112"/>
    </location>
</feature>
<proteinExistence type="predicted"/>
<evidence type="ECO:0000256" key="1">
    <source>
        <dbReference type="SAM" id="MobiDB-lite"/>
    </source>
</evidence>
<dbReference type="AlphaFoldDB" id="A0A086JQN9"/>
<protein>
    <submittedName>
        <fullName evidence="2">Uncharacterized protein</fullName>
    </submittedName>
</protein>